<reference evidence="13" key="1">
    <citation type="submission" date="2015-07" db="EMBL/GenBank/DDBJ databases">
        <title>Near-Complete Genome Sequence of the Cellulolytic Bacterium Bacteroides (Pseudobacteroides) cellulosolvens ATCC 35603.</title>
        <authorList>
            <person name="Dassa B."/>
            <person name="Utturkar S.M."/>
            <person name="Klingeman D.M."/>
            <person name="Hurt R.A."/>
            <person name="Keller M."/>
            <person name="Xu J."/>
            <person name="Reddy Y.H.K."/>
            <person name="Borovok I."/>
            <person name="Grinberg I.R."/>
            <person name="Lamed R."/>
            <person name="Zhivin O."/>
            <person name="Bayer E.A."/>
            <person name="Brown S.D."/>
        </authorList>
    </citation>
    <scope>NUCLEOTIDE SEQUENCE [LARGE SCALE GENOMIC DNA]</scope>
    <source>
        <strain evidence="13">DSM 2933</strain>
    </source>
</reference>
<organism evidence="12 13">
    <name type="scientific">Pseudobacteroides cellulosolvens ATCC 35603 = DSM 2933</name>
    <dbReference type="NCBI Taxonomy" id="398512"/>
    <lineage>
        <taxon>Bacteria</taxon>
        <taxon>Bacillati</taxon>
        <taxon>Bacillota</taxon>
        <taxon>Clostridia</taxon>
        <taxon>Eubacteriales</taxon>
        <taxon>Oscillospiraceae</taxon>
        <taxon>Pseudobacteroides</taxon>
    </lineage>
</organism>
<dbReference type="SUPFAM" id="SSF63867">
    <property type="entry name" value="MoeA C-terminal domain-like"/>
    <property type="match status" value="1"/>
</dbReference>
<keyword evidence="10" id="KW-0479">Metal-binding</keyword>
<gene>
    <name evidence="12" type="ORF">Bccel_3684</name>
</gene>
<dbReference type="InterPro" id="IPR008284">
    <property type="entry name" value="MoCF_biosynth_CS"/>
</dbReference>
<evidence type="ECO:0000256" key="10">
    <source>
        <dbReference type="RuleBase" id="RU365090"/>
    </source>
</evidence>
<evidence type="ECO:0000259" key="11">
    <source>
        <dbReference type="SMART" id="SM00852"/>
    </source>
</evidence>
<dbReference type="OrthoDB" id="9804758at2"/>
<dbReference type="STRING" id="398512.Bccel_3684"/>
<evidence type="ECO:0000256" key="6">
    <source>
        <dbReference type="ARBA" id="ARBA00021108"/>
    </source>
</evidence>
<dbReference type="Pfam" id="PF03453">
    <property type="entry name" value="MoeA_N"/>
    <property type="match status" value="1"/>
</dbReference>
<dbReference type="GO" id="GO:0006777">
    <property type="term" value="P:Mo-molybdopterin cofactor biosynthetic process"/>
    <property type="evidence" value="ECO:0007669"/>
    <property type="project" value="UniProtKB-UniRule"/>
</dbReference>
<dbReference type="Gene3D" id="2.170.190.11">
    <property type="entry name" value="Molybdopterin biosynthesis moea protein, domain 3"/>
    <property type="match status" value="1"/>
</dbReference>
<dbReference type="EC" id="2.10.1.1" evidence="5 10"/>
<comment type="cofactor">
    <cofactor evidence="10">
        <name>Mg(2+)</name>
        <dbReference type="ChEBI" id="CHEBI:18420"/>
    </cofactor>
</comment>
<accession>A0A0L6JRT9</accession>
<dbReference type="Gene3D" id="3.90.105.10">
    <property type="entry name" value="Molybdopterin biosynthesis moea protein, domain 2"/>
    <property type="match status" value="1"/>
</dbReference>
<evidence type="ECO:0000313" key="12">
    <source>
        <dbReference type="EMBL" id="KNY28410.1"/>
    </source>
</evidence>
<dbReference type="InterPro" id="IPR038987">
    <property type="entry name" value="MoeA-like"/>
</dbReference>
<dbReference type="Gene3D" id="2.40.340.10">
    <property type="entry name" value="MoeA, C-terminal, domain IV"/>
    <property type="match status" value="1"/>
</dbReference>
<evidence type="ECO:0000313" key="13">
    <source>
        <dbReference type="Proteomes" id="UP000036923"/>
    </source>
</evidence>
<dbReference type="NCBIfam" id="TIGR00177">
    <property type="entry name" value="molyb_syn"/>
    <property type="match status" value="1"/>
</dbReference>
<dbReference type="InterPro" id="IPR001453">
    <property type="entry name" value="MoaB/Mog_dom"/>
</dbReference>
<feature type="domain" description="MoaB/Mog" evidence="11">
    <location>
        <begin position="185"/>
        <end position="324"/>
    </location>
</feature>
<name>A0A0L6JRT9_9FIRM</name>
<keyword evidence="10" id="KW-0808">Transferase</keyword>
<dbReference type="PANTHER" id="PTHR10192:SF5">
    <property type="entry name" value="GEPHYRIN"/>
    <property type="match status" value="1"/>
</dbReference>
<dbReference type="Pfam" id="PF03454">
    <property type="entry name" value="MoeA_C"/>
    <property type="match status" value="1"/>
</dbReference>
<dbReference type="GO" id="GO:0005829">
    <property type="term" value="C:cytosol"/>
    <property type="evidence" value="ECO:0007669"/>
    <property type="project" value="TreeGrafter"/>
</dbReference>
<proteinExistence type="inferred from homology"/>
<comment type="pathway">
    <text evidence="3 10">Cofactor biosynthesis; molybdopterin biosynthesis.</text>
</comment>
<dbReference type="EMBL" id="LGTC01000001">
    <property type="protein sequence ID" value="KNY28410.1"/>
    <property type="molecule type" value="Genomic_DNA"/>
</dbReference>
<dbReference type="Gene3D" id="3.40.980.10">
    <property type="entry name" value="MoaB/Mog-like domain"/>
    <property type="match status" value="1"/>
</dbReference>
<evidence type="ECO:0000256" key="3">
    <source>
        <dbReference type="ARBA" id="ARBA00005046"/>
    </source>
</evidence>
<comment type="function">
    <text evidence="1 10">Catalyzes the insertion of molybdate into adenylated molybdopterin with the concomitant release of AMP.</text>
</comment>
<sequence length="407" mass="43827">MFSVKSVNEVFEIIEKNFKGYQLECETIEINYAVGRICGESVVSAEDIPGFNRSSVDGYAVMASDTFGSSDSCPAQLKLAGEIKMGEEADVYLLKGEAIYVPTGGQIPRNADAVVMIEYTDNFDDGFIYINKSVAPGNNLVFKGDDIKSGNAVIKPGTRIRPQDIGALAALGVTHISVKRRVKVGIVSTGDEIVDIKNKPEGSEVRDINSYFLHAGIVEYGCEPVMYGICEDDFHKIKCKVDLALKECDIILISGGSSVGLKDQTMKVINSLGLPGVLVHGIAVKPGKPTILGKIDHKAVVGLPGHPAAAYIVFKVFVLKLIDAFNDSKSIGSSVIRAKMAHNYPSNNGREEFVTVRLEASHDGFLAHPLFGKSGLISLVSQADGFLRIGRECEGIEEGKDVEVILL</sequence>
<protein>
    <recommendedName>
        <fullName evidence="6 10">Molybdopterin molybdenumtransferase</fullName>
        <ecNumber evidence="5 10">2.10.1.1</ecNumber>
    </recommendedName>
</protein>
<dbReference type="NCBIfam" id="NF045515">
    <property type="entry name" value="Glp_gephyrin"/>
    <property type="match status" value="1"/>
</dbReference>
<keyword evidence="8 10" id="KW-0501">Molybdenum cofactor biosynthesis</keyword>
<keyword evidence="7 10" id="KW-0500">Molybdenum</keyword>
<dbReference type="CDD" id="cd00887">
    <property type="entry name" value="MoeA"/>
    <property type="match status" value="1"/>
</dbReference>
<dbReference type="PROSITE" id="PS01079">
    <property type="entry name" value="MOCF_BIOSYNTHESIS_2"/>
    <property type="match status" value="1"/>
</dbReference>
<dbReference type="SUPFAM" id="SSF53218">
    <property type="entry name" value="Molybdenum cofactor biosynthesis proteins"/>
    <property type="match status" value="1"/>
</dbReference>
<dbReference type="InterPro" id="IPR036688">
    <property type="entry name" value="MoeA_C_domain_IV_sf"/>
</dbReference>
<evidence type="ECO:0000256" key="2">
    <source>
        <dbReference type="ARBA" id="ARBA00003487"/>
    </source>
</evidence>
<dbReference type="eggNOG" id="COG0303">
    <property type="taxonomic scope" value="Bacteria"/>
</dbReference>
<comment type="caution">
    <text evidence="12">The sequence shown here is derived from an EMBL/GenBank/DDBJ whole genome shotgun (WGS) entry which is preliminary data.</text>
</comment>
<dbReference type="RefSeq" id="WP_036938743.1">
    <property type="nucleotide sequence ID" value="NZ_JQKC01000007.1"/>
</dbReference>
<evidence type="ECO:0000256" key="9">
    <source>
        <dbReference type="ARBA" id="ARBA00047317"/>
    </source>
</evidence>
<evidence type="ECO:0000256" key="7">
    <source>
        <dbReference type="ARBA" id="ARBA00022505"/>
    </source>
</evidence>
<dbReference type="PATRIC" id="fig|398512.5.peg.3860"/>
<dbReference type="Proteomes" id="UP000036923">
    <property type="component" value="Unassembled WGS sequence"/>
</dbReference>
<dbReference type="InterPro" id="IPR036135">
    <property type="entry name" value="MoeA_linker/N_sf"/>
</dbReference>
<dbReference type="InterPro" id="IPR036425">
    <property type="entry name" value="MoaB/Mog-like_dom_sf"/>
</dbReference>
<keyword evidence="10" id="KW-0460">Magnesium</keyword>
<dbReference type="InterPro" id="IPR005111">
    <property type="entry name" value="MoeA_C_domain_IV"/>
</dbReference>
<evidence type="ECO:0000256" key="4">
    <source>
        <dbReference type="ARBA" id="ARBA00010763"/>
    </source>
</evidence>
<dbReference type="GO" id="GO:0061599">
    <property type="term" value="F:molybdopterin molybdotransferase activity"/>
    <property type="evidence" value="ECO:0007669"/>
    <property type="project" value="UniProtKB-UniRule"/>
</dbReference>
<keyword evidence="13" id="KW-1185">Reference proteome</keyword>
<evidence type="ECO:0000256" key="8">
    <source>
        <dbReference type="ARBA" id="ARBA00023150"/>
    </source>
</evidence>
<comment type="catalytic activity">
    <reaction evidence="9">
        <text>adenylyl-molybdopterin + molybdate = Mo-molybdopterin + AMP + H(+)</text>
        <dbReference type="Rhea" id="RHEA:35047"/>
        <dbReference type="ChEBI" id="CHEBI:15378"/>
        <dbReference type="ChEBI" id="CHEBI:36264"/>
        <dbReference type="ChEBI" id="CHEBI:62727"/>
        <dbReference type="ChEBI" id="CHEBI:71302"/>
        <dbReference type="ChEBI" id="CHEBI:456215"/>
        <dbReference type="EC" id="2.10.1.1"/>
    </reaction>
</comment>
<comment type="similarity">
    <text evidence="4 10">Belongs to the MoeA family.</text>
</comment>
<dbReference type="PANTHER" id="PTHR10192">
    <property type="entry name" value="MOLYBDOPTERIN BIOSYNTHESIS PROTEIN"/>
    <property type="match status" value="1"/>
</dbReference>
<dbReference type="GO" id="GO:0046872">
    <property type="term" value="F:metal ion binding"/>
    <property type="evidence" value="ECO:0007669"/>
    <property type="project" value="UniProtKB-UniRule"/>
</dbReference>
<dbReference type="UniPathway" id="UPA00344"/>
<dbReference type="InterPro" id="IPR005110">
    <property type="entry name" value="MoeA_linker/N"/>
</dbReference>
<dbReference type="AlphaFoldDB" id="A0A0L6JRT9"/>
<evidence type="ECO:0000256" key="1">
    <source>
        <dbReference type="ARBA" id="ARBA00002901"/>
    </source>
</evidence>
<dbReference type="SUPFAM" id="SSF63882">
    <property type="entry name" value="MoeA N-terminal region -like"/>
    <property type="match status" value="1"/>
</dbReference>
<dbReference type="Pfam" id="PF00994">
    <property type="entry name" value="MoCF_biosynth"/>
    <property type="match status" value="1"/>
</dbReference>
<dbReference type="SMART" id="SM00852">
    <property type="entry name" value="MoCF_biosynth"/>
    <property type="match status" value="1"/>
</dbReference>
<comment type="function">
    <text evidence="2">May be involved in the biosynthesis of molybdopterin.</text>
</comment>
<evidence type="ECO:0000256" key="5">
    <source>
        <dbReference type="ARBA" id="ARBA00013269"/>
    </source>
</evidence>